<organism evidence="2 3">
    <name type="scientific">Paspalum notatum var. saurae</name>
    <dbReference type="NCBI Taxonomy" id="547442"/>
    <lineage>
        <taxon>Eukaryota</taxon>
        <taxon>Viridiplantae</taxon>
        <taxon>Streptophyta</taxon>
        <taxon>Embryophyta</taxon>
        <taxon>Tracheophyta</taxon>
        <taxon>Spermatophyta</taxon>
        <taxon>Magnoliopsida</taxon>
        <taxon>Liliopsida</taxon>
        <taxon>Poales</taxon>
        <taxon>Poaceae</taxon>
        <taxon>PACMAD clade</taxon>
        <taxon>Panicoideae</taxon>
        <taxon>Andropogonodae</taxon>
        <taxon>Paspaleae</taxon>
        <taxon>Paspalinae</taxon>
        <taxon>Paspalum</taxon>
    </lineage>
</organism>
<proteinExistence type="predicted"/>
<dbReference type="EMBL" id="CP144748">
    <property type="protein sequence ID" value="WVZ68857.1"/>
    <property type="molecule type" value="Genomic_DNA"/>
</dbReference>
<gene>
    <name evidence="2" type="ORF">U9M48_017739</name>
</gene>
<name>A0AAQ3TAW6_PASNO</name>
<dbReference type="AlphaFoldDB" id="A0AAQ3TAW6"/>
<sequence length="379" mass="41682">MDLELPVLRSSSCDLDWDCFTGGDCKSGNCNLFEEMHPKDSEIWRPPNRILEVTIHRVYYPMEINWGSPRSMMFPWSQEMETTVKGLSSVQFCSASSASTLNEFDCKKRSMEADAIVAHIEATALGPATGGPTIVVPLGASVSDVIDHDIDDEIPESAVVTIPKESVTGPEVVYIASYIARIMPNDINTEVVAAYSMRFPDSDIGIQVLVNDPGTALTLKQPVIPTLESYASMLIVVVAGKSECTPLVITFRAFCSSVVNKLGTTEKTIGSRSKDSTKELQMPWDPGLENLHRLDGESIFKKGRMLGTAAHCVQQPMPAQDKSNSTKKQQMRERGIEYSEKNRPILLLGSTVSRRLYCSSLLLTLNPLSIATWTVPMAK</sequence>
<dbReference type="Proteomes" id="UP001341281">
    <property type="component" value="Chromosome 04"/>
</dbReference>
<accession>A0AAQ3TAW6</accession>
<keyword evidence="3" id="KW-1185">Reference proteome</keyword>
<protein>
    <submittedName>
        <fullName evidence="2">Uncharacterized protein</fullName>
    </submittedName>
</protein>
<evidence type="ECO:0000256" key="1">
    <source>
        <dbReference type="SAM" id="MobiDB-lite"/>
    </source>
</evidence>
<evidence type="ECO:0000313" key="3">
    <source>
        <dbReference type="Proteomes" id="UP001341281"/>
    </source>
</evidence>
<feature type="region of interest" description="Disordered" evidence="1">
    <location>
        <begin position="316"/>
        <end position="335"/>
    </location>
</feature>
<evidence type="ECO:0000313" key="2">
    <source>
        <dbReference type="EMBL" id="WVZ68857.1"/>
    </source>
</evidence>
<reference evidence="2 3" key="1">
    <citation type="submission" date="2024-02" db="EMBL/GenBank/DDBJ databases">
        <title>High-quality chromosome-scale genome assembly of Pensacola bahiagrass (Paspalum notatum Flugge var. saurae).</title>
        <authorList>
            <person name="Vega J.M."/>
            <person name="Podio M."/>
            <person name="Orjuela J."/>
            <person name="Siena L.A."/>
            <person name="Pessino S.C."/>
            <person name="Combes M.C."/>
            <person name="Mariac C."/>
            <person name="Albertini E."/>
            <person name="Pupilli F."/>
            <person name="Ortiz J.P.A."/>
            <person name="Leblanc O."/>
        </authorList>
    </citation>
    <scope>NUCLEOTIDE SEQUENCE [LARGE SCALE GENOMIC DNA]</scope>
    <source>
        <strain evidence="2">R1</strain>
        <tissue evidence="2">Leaf</tissue>
    </source>
</reference>